<dbReference type="Pfam" id="PF16916">
    <property type="entry name" value="ZT_dimer"/>
    <property type="match status" value="1"/>
</dbReference>
<keyword evidence="13" id="KW-1185">Reference proteome</keyword>
<dbReference type="InterPro" id="IPR027469">
    <property type="entry name" value="Cation_efflux_TMD_sf"/>
</dbReference>
<reference evidence="12" key="1">
    <citation type="journal article" date="2019" name="Microbiol. Resour. Announc.">
        <title>Complete Genome Sequence of Rubrobacter xylanophilus Strain AA3-22, Isolated from Arima Onsen in Japan.</title>
        <authorList>
            <person name="Tomariguchi N."/>
            <person name="Miyazaki K."/>
        </authorList>
    </citation>
    <scope>NUCLEOTIDE SEQUENCE [LARGE SCALE GENOMIC DNA]</scope>
    <source>
        <strain evidence="12">AA3-22</strain>
    </source>
</reference>
<evidence type="ECO:0000259" key="10">
    <source>
        <dbReference type="Pfam" id="PF01545"/>
    </source>
</evidence>
<keyword evidence="7 9" id="KW-0472">Membrane</keyword>
<dbReference type="InterPro" id="IPR058533">
    <property type="entry name" value="Cation_efflux_TM"/>
</dbReference>
<feature type="region of interest" description="Disordered" evidence="8">
    <location>
        <begin position="287"/>
        <end position="310"/>
    </location>
</feature>
<evidence type="ECO:0000256" key="8">
    <source>
        <dbReference type="SAM" id="MobiDB-lite"/>
    </source>
</evidence>
<dbReference type="Gene3D" id="1.20.1510.10">
    <property type="entry name" value="Cation efflux protein transmembrane domain"/>
    <property type="match status" value="1"/>
</dbReference>
<feature type="domain" description="Cation efflux protein cytoplasmic" evidence="11">
    <location>
        <begin position="216"/>
        <end position="288"/>
    </location>
</feature>
<dbReference type="EMBL" id="AP019791">
    <property type="protein sequence ID" value="BBL79068.1"/>
    <property type="molecule type" value="Genomic_DNA"/>
</dbReference>
<dbReference type="SUPFAM" id="SSF161111">
    <property type="entry name" value="Cation efflux protein transmembrane domain-like"/>
    <property type="match status" value="1"/>
</dbReference>
<evidence type="ECO:0000259" key="11">
    <source>
        <dbReference type="Pfam" id="PF16916"/>
    </source>
</evidence>
<comment type="subcellular location">
    <subcellularLocation>
        <location evidence="1">Membrane</location>
        <topology evidence="1">Multi-pass membrane protein</topology>
    </subcellularLocation>
</comment>
<proteinExistence type="inferred from homology"/>
<feature type="transmembrane region" description="Helical" evidence="9">
    <location>
        <begin position="116"/>
        <end position="139"/>
    </location>
</feature>
<feature type="transmembrane region" description="Helical" evidence="9">
    <location>
        <begin position="17"/>
        <end position="43"/>
    </location>
</feature>
<organism evidence="12 13">
    <name type="scientific">Rubrobacter xylanophilus</name>
    <dbReference type="NCBI Taxonomy" id="49319"/>
    <lineage>
        <taxon>Bacteria</taxon>
        <taxon>Bacillati</taxon>
        <taxon>Actinomycetota</taxon>
        <taxon>Rubrobacteria</taxon>
        <taxon>Rubrobacterales</taxon>
        <taxon>Rubrobacteraceae</taxon>
        <taxon>Rubrobacter</taxon>
    </lineage>
</organism>
<dbReference type="AlphaFoldDB" id="A0A510HGM6"/>
<evidence type="ECO:0000256" key="9">
    <source>
        <dbReference type="SAM" id="Phobius"/>
    </source>
</evidence>
<dbReference type="PANTHER" id="PTHR11562">
    <property type="entry name" value="CATION EFFLUX PROTEIN/ ZINC TRANSPORTER"/>
    <property type="match status" value="1"/>
</dbReference>
<evidence type="ECO:0000256" key="7">
    <source>
        <dbReference type="ARBA" id="ARBA00023136"/>
    </source>
</evidence>
<evidence type="ECO:0000256" key="1">
    <source>
        <dbReference type="ARBA" id="ARBA00004141"/>
    </source>
</evidence>
<evidence type="ECO:0000256" key="6">
    <source>
        <dbReference type="ARBA" id="ARBA00023065"/>
    </source>
</evidence>
<dbReference type="Pfam" id="PF01545">
    <property type="entry name" value="Cation_efflux"/>
    <property type="match status" value="1"/>
</dbReference>
<name>A0A510HGM6_9ACTN</name>
<dbReference type="InterPro" id="IPR036837">
    <property type="entry name" value="Cation_efflux_CTD_sf"/>
</dbReference>
<dbReference type="InterPro" id="IPR050681">
    <property type="entry name" value="CDF/SLC30A"/>
</dbReference>
<dbReference type="Proteomes" id="UP000318065">
    <property type="component" value="Chromosome"/>
</dbReference>
<dbReference type="PANTHER" id="PTHR11562:SF17">
    <property type="entry name" value="RE54080P-RELATED"/>
    <property type="match status" value="1"/>
</dbReference>
<feature type="transmembrane region" description="Helical" evidence="9">
    <location>
        <begin position="85"/>
        <end position="104"/>
    </location>
</feature>
<dbReference type="InterPro" id="IPR027470">
    <property type="entry name" value="Cation_efflux_CTD"/>
</dbReference>
<evidence type="ECO:0000256" key="3">
    <source>
        <dbReference type="ARBA" id="ARBA00022448"/>
    </source>
</evidence>
<evidence type="ECO:0000313" key="13">
    <source>
        <dbReference type="Proteomes" id="UP000318065"/>
    </source>
</evidence>
<sequence>MSGDHEHGASRDADKKYLAIALGLLVTFMSVEVVVGIIASSLVLLSDAGHMLSDAGALGAALIAMRLAARSAGGIMTYGLKRSEILAAQINGITLLLLSVWFYYEGVRRLIEPPEVAGGLVLIVGLIGIVVNLVDVWLLSKANRQSLNVEGAFQHILTDLYSFIATTVAGSIIYFTGSFNRVDALAAMTVATVMLRAGYKLVRDSGRIFLEAAPKGLDPEEIGTAMAGQPGVAEVRDFHLWEISSELPALSAHVLVERDGDCRARRRELEQLLEERFDIHHTTLQVDRVGEEEDGEARGMRFPASRGETT</sequence>
<keyword evidence="3" id="KW-0813">Transport</keyword>
<feature type="transmembrane region" description="Helical" evidence="9">
    <location>
        <begin position="160"/>
        <end position="179"/>
    </location>
</feature>
<evidence type="ECO:0000256" key="5">
    <source>
        <dbReference type="ARBA" id="ARBA00022989"/>
    </source>
</evidence>
<keyword evidence="5 9" id="KW-1133">Transmembrane helix</keyword>
<dbReference type="GO" id="GO:0005886">
    <property type="term" value="C:plasma membrane"/>
    <property type="evidence" value="ECO:0007669"/>
    <property type="project" value="TreeGrafter"/>
</dbReference>
<keyword evidence="4 9" id="KW-0812">Transmembrane</keyword>
<accession>A0A510HGM6</accession>
<dbReference type="SUPFAM" id="SSF160240">
    <property type="entry name" value="Cation efflux protein cytoplasmic domain-like"/>
    <property type="match status" value="1"/>
</dbReference>
<dbReference type="InterPro" id="IPR002524">
    <property type="entry name" value="Cation_efflux"/>
</dbReference>
<comment type="similarity">
    <text evidence="2">Belongs to the cation diffusion facilitator (CDF) transporter (TC 2.A.4) family. SLC30A subfamily.</text>
</comment>
<feature type="domain" description="Cation efflux protein transmembrane" evidence="10">
    <location>
        <begin position="19"/>
        <end position="209"/>
    </location>
</feature>
<evidence type="ECO:0000256" key="2">
    <source>
        <dbReference type="ARBA" id="ARBA00008873"/>
    </source>
</evidence>
<protein>
    <submittedName>
        <fullName evidence="12">Putative cation transporter</fullName>
    </submittedName>
</protein>
<evidence type="ECO:0000256" key="4">
    <source>
        <dbReference type="ARBA" id="ARBA00022692"/>
    </source>
</evidence>
<gene>
    <name evidence="12" type="ORF">RxyAA322_09220</name>
</gene>
<dbReference type="GO" id="GO:0005385">
    <property type="term" value="F:zinc ion transmembrane transporter activity"/>
    <property type="evidence" value="ECO:0007669"/>
    <property type="project" value="TreeGrafter"/>
</dbReference>
<dbReference type="RefSeq" id="WP_197735550.1">
    <property type="nucleotide sequence ID" value="NZ_AP019791.1"/>
</dbReference>
<dbReference type="NCBIfam" id="TIGR01297">
    <property type="entry name" value="CDF"/>
    <property type="match status" value="1"/>
</dbReference>
<evidence type="ECO:0000313" key="12">
    <source>
        <dbReference type="EMBL" id="BBL79068.1"/>
    </source>
</evidence>
<keyword evidence="6" id="KW-0406">Ion transport</keyword>